<dbReference type="EMBL" id="JEMA01000279">
    <property type="protein sequence ID" value="KYF72213.1"/>
    <property type="molecule type" value="Genomic_DNA"/>
</dbReference>
<evidence type="ECO:0000313" key="2">
    <source>
        <dbReference type="Proteomes" id="UP000075260"/>
    </source>
</evidence>
<gene>
    <name evidence="1" type="ORF">BE15_44935</name>
</gene>
<proteinExistence type="predicted"/>
<protein>
    <recommendedName>
        <fullName evidence="3">GIY-YIG domain-containing protein</fullName>
    </recommendedName>
</protein>
<evidence type="ECO:0008006" key="3">
    <source>
        <dbReference type="Google" id="ProtNLM"/>
    </source>
</evidence>
<name>A0A150QW58_SORCE</name>
<reference evidence="1 2" key="1">
    <citation type="submission" date="2014-02" db="EMBL/GenBank/DDBJ databases">
        <title>The small core and large imbalanced accessory genome model reveals a collaborative survival strategy of Sorangium cellulosum strains in nature.</title>
        <authorList>
            <person name="Han K."/>
            <person name="Peng R."/>
            <person name="Blom J."/>
            <person name="Li Y.-Z."/>
        </authorList>
    </citation>
    <scope>NUCLEOTIDE SEQUENCE [LARGE SCALE GENOMIC DNA]</scope>
    <source>
        <strain evidence="1 2">So0008-312</strain>
    </source>
</reference>
<accession>A0A150QW58</accession>
<organism evidence="1 2">
    <name type="scientific">Sorangium cellulosum</name>
    <name type="common">Polyangium cellulosum</name>
    <dbReference type="NCBI Taxonomy" id="56"/>
    <lineage>
        <taxon>Bacteria</taxon>
        <taxon>Pseudomonadati</taxon>
        <taxon>Myxococcota</taxon>
        <taxon>Polyangia</taxon>
        <taxon>Polyangiales</taxon>
        <taxon>Polyangiaceae</taxon>
        <taxon>Sorangium</taxon>
    </lineage>
</organism>
<evidence type="ECO:0000313" key="1">
    <source>
        <dbReference type="EMBL" id="KYF72213.1"/>
    </source>
</evidence>
<comment type="caution">
    <text evidence="1">The sequence shown here is derived from an EMBL/GenBank/DDBJ whole genome shotgun (WGS) entry which is preliminary data.</text>
</comment>
<sequence length="226" mass="23123">MLGAAAGTGELALGLAQSLVLNAMTLGGYGAYQHGRAMWDGYQAAGVLGAINAVNPLYEIGRNGADTALAIDRGDYRAAGSAGVKAILLGAATVYGAGRGLGALAEESAAAAGAIRGGASASSFVYQLVDDLGQPVYYGISKHPVSRLGQHARKPEGPFRGMQVISEPLPLPQARALETSLIQQAHAEGRLIYNTAGSSISSTAPIATPTMVQATETMLSPRLYPR</sequence>
<dbReference type="AlphaFoldDB" id="A0A150QW58"/>
<dbReference type="Proteomes" id="UP000075260">
    <property type="component" value="Unassembled WGS sequence"/>
</dbReference>